<evidence type="ECO:0000259" key="7">
    <source>
        <dbReference type="PROSITE" id="PS51733"/>
    </source>
</evidence>
<dbReference type="GO" id="GO:0009249">
    <property type="term" value="P:protein lipoylation"/>
    <property type="evidence" value="ECO:0007669"/>
    <property type="project" value="InterPro"/>
</dbReference>
<evidence type="ECO:0000256" key="4">
    <source>
        <dbReference type="ARBA" id="ARBA00022679"/>
    </source>
</evidence>
<dbReference type="Proteomes" id="UP001303473">
    <property type="component" value="Unassembled WGS sequence"/>
</dbReference>
<evidence type="ECO:0000256" key="2">
    <source>
        <dbReference type="ARBA" id="ARBA00007907"/>
    </source>
</evidence>
<keyword evidence="5" id="KW-0012">Acyltransferase</keyword>
<evidence type="ECO:0000256" key="5">
    <source>
        <dbReference type="ARBA" id="ARBA00023315"/>
    </source>
</evidence>
<dbReference type="EMBL" id="MU853762">
    <property type="protein sequence ID" value="KAK3944036.1"/>
    <property type="molecule type" value="Genomic_DNA"/>
</dbReference>
<comment type="similarity">
    <text evidence="2">Belongs to the LipB family.</text>
</comment>
<dbReference type="EC" id="2.3.1.181" evidence="3"/>
<dbReference type="SUPFAM" id="SSF55681">
    <property type="entry name" value="Class II aaRS and biotin synthetases"/>
    <property type="match status" value="1"/>
</dbReference>
<keyword evidence="9" id="KW-1185">Reference proteome</keyword>
<comment type="pathway">
    <text evidence="1">Protein modification; protein lipoylation via endogenous pathway; protein N(6)-(lipoyl)lysine from octanoyl-[acyl-carrier-protein]: step 1/2.</text>
</comment>
<organism evidence="8 9">
    <name type="scientific">Diplogelasinospora grovesii</name>
    <dbReference type="NCBI Taxonomy" id="303347"/>
    <lineage>
        <taxon>Eukaryota</taxon>
        <taxon>Fungi</taxon>
        <taxon>Dikarya</taxon>
        <taxon>Ascomycota</taxon>
        <taxon>Pezizomycotina</taxon>
        <taxon>Sordariomycetes</taxon>
        <taxon>Sordariomycetidae</taxon>
        <taxon>Sordariales</taxon>
        <taxon>Diplogelasinosporaceae</taxon>
        <taxon>Diplogelasinospora</taxon>
    </lineage>
</organism>
<feature type="domain" description="BPL/LPL catalytic" evidence="7">
    <location>
        <begin position="87"/>
        <end position="277"/>
    </location>
</feature>
<reference evidence="9" key="1">
    <citation type="journal article" date="2023" name="Mol. Phylogenet. Evol.">
        <title>Genome-scale phylogeny and comparative genomics of the fungal order Sordariales.</title>
        <authorList>
            <person name="Hensen N."/>
            <person name="Bonometti L."/>
            <person name="Westerberg I."/>
            <person name="Brannstrom I.O."/>
            <person name="Guillou S."/>
            <person name="Cros-Aarteil S."/>
            <person name="Calhoun S."/>
            <person name="Haridas S."/>
            <person name="Kuo A."/>
            <person name="Mondo S."/>
            <person name="Pangilinan J."/>
            <person name="Riley R."/>
            <person name="LaButti K."/>
            <person name="Andreopoulos B."/>
            <person name="Lipzen A."/>
            <person name="Chen C."/>
            <person name="Yan M."/>
            <person name="Daum C."/>
            <person name="Ng V."/>
            <person name="Clum A."/>
            <person name="Steindorff A."/>
            <person name="Ohm R.A."/>
            <person name="Martin F."/>
            <person name="Silar P."/>
            <person name="Natvig D.O."/>
            <person name="Lalanne C."/>
            <person name="Gautier V."/>
            <person name="Ament-Velasquez S.L."/>
            <person name="Kruys A."/>
            <person name="Hutchinson M.I."/>
            <person name="Powell A.J."/>
            <person name="Barry K."/>
            <person name="Miller A.N."/>
            <person name="Grigoriev I.V."/>
            <person name="Debuchy R."/>
            <person name="Gladieux P."/>
            <person name="Hiltunen Thoren M."/>
            <person name="Johannesson H."/>
        </authorList>
    </citation>
    <scope>NUCLEOTIDE SEQUENCE [LARGE SCALE GENOMIC DNA]</scope>
    <source>
        <strain evidence="9">CBS 340.73</strain>
    </source>
</reference>
<dbReference type="PANTHER" id="PTHR10993">
    <property type="entry name" value="OCTANOYLTRANSFERASE"/>
    <property type="match status" value="1"/>
</dbReference>
<evidence type="ECO:0000313" key="8">
    <source>
        <dbReference type="EMBL" id="KAK3944036.1"/>
    </source>
</evidence>
<dbReference type="NCBIfam" id="TIGR00214">
    <property type="entry name" value="lipB"/>
    <property type="match status" value="1"/>
</dbReference>
<name>A0AAN6NF86_9PEZI</name>
<sequence length="343" mass="36898">MRLRHLHLPCRGPFLYPPYALASRVQEHLRRQLLDFKDAARISSSPQSPPPTLLSFTPLPTFTLGRRQTAPLTEGEVARLQAPLHMLSNPPRQISPRPPPPSQPAIAPDADAQSDVSAQAAVLPASVVPSPRGGLTTYHGPGQTVLWPVLDLKSASHKNFTVRCYSRLLEDTTIATLRSLFGLTAFTTEDPGVWVSSRIATGDGEQPAKIAALGVHLRRHVSALGTAINLAFPGPEVTSECVNPWARIVACGLEGKTVTNVMREVATVTAADMSGAIRNDSGGRLEEAVSEAWVEELARRLGVEGVERVNRDEVISLVASLVDADNDAGPQERQYVAEIQACG</sequence>
<dbReference type="InterPro" id="IPR004143">
    <property type="entry name" value="BPL_LPL_catalytic"/>
</dbReference>
<dbReference type="PANTHER" id="PTHR10993:SF7">
    <property type="entry name" value="LIPOYLTRANSFERASE 2, MITOCHONDRIAL-RELATED"/>
    <property type="match status" value="1"/>
</dbReference>
<evidence type="ECO:0000313" key="9">
    <source>
        <dbReference type="Proteomes" id="UP001303473"/>
    </source>
</evidence>
<dbReference type="InterPro" id="IPR000544">
    <property type="entry name" value="Octanoyltransferase"/>
</dbReference>
<evidence type="ECO:0000256" key="6">
    <source>
        <dbReference type="SAM" id="MobiDB-lite"/>
    </source>
</evidence>
<dbReference type="PROSITE" id="PS51733">
    <property type="entry name" value="BPL_LPL_CATALYTIC"/>
    <property type="match status" value="1"/>
</dbReference>
<comment type="caution">
    <text evidence="8">The sequence shown here is derived from an EMBL/GenBank/DDBJ whole genome shotgun (WGS) entry which is preliminary data.</text>
</comment>
<gene>
    <name evidence="8" type="ORF">QBC46DRAFT_376141</name>
</gene>
<evidence type="ECO:0000256" key="3">
    <source>
        <dbReference type="ARBA" id="ARBA00012334"/>
    </source>
</evidence>
<keyword evidence="4" id="KW-0808">Transferase</keyword>
<feature type="compositionally biased region" description="Low complexity" evidence="6">
    <location>
        <begin position="104"/>
        <end position="114"/>
    </location>
</feature>
<protein>
    <recommendedName>
        <fullName evidence="3">lipoyl(octanoyl) transferase</fullName>
        <ecNumber evidence="3">2.3.1.181</ecNumber>
    </recommendedName>
</protein>
<feature type="region of interest" description="Disordered" evidence="6">
    <location>
        <begin position="87"/>
        <end position="114"/>
    </location>
</feature>
<dbReference type="InterPro" id="IPR045864">
    <property type="entry name" value="aa-tRNA-synth_II/BPL/LPL"/>
</dbReference>
<evidence type="ECO:0000256" key="1">
    <source>
        <dbReference type="ARBA" id="ARBA00004821"/>
    </source>
</evidence>
<accession>A0AAN6NF86</accession>
<dbReference type="GO" id="GO:0033819">
    <property type="term" value="F:lipoyl(octanoyl) transferase activity"/>
    <property type="evidence" value="ECO:0007669"/>
    <property type="project" value="UniProtKB-EC"/>
</dbReference>
<dbReference type="Gene3D" id="3.30.930.10">
    <property type="entry name" value="Bira Bifunctional Protein, Domain 2"/>
    <property type="match status" value="1"/>
</dbReference>
<dbReference type="AlphaFoldDB" id="A0AAN6NF86"/>
<dbReference type="Pfam" id="PF21948">
    <property type="entry name" value="LplA-B_cat"/>
    <property type="match status" value="1"/>
</dbReference>
<proteinExistence type="inferred from homology"/>